<reference evidence="2 3" key="1">
    <citation type="submission" date="2016-10" db="EMBL/GenBank/DDBJ databases">
        <authorList>
            <person name="Varghese N."/>
            <person name="Submissions S."/>
        </authorList>
    </citation>
    <scope>NUCLEOTIDE SEQUENCE [LARGE SCALE GENOMIC DNA]</scope>
    <source>
        <strain evidence="2 3">DSM 5563</strain>
    </source>
</reference>
<gene>
    <name evidence="2" type="ORF">SAMN02745723_11342</name>
</gene>
<protein>
    <submittedName>
        <fullName evidence="2">Uncharacterized membrane protein</fullName>
    </submittedName>
</protein>
<dbReference type="RefSeq" id="WP_047779453.1">
    <property type="nucleotide sequence ID" value="NZ_FOLW01000013.1"/>
</dbReference>
<keyword evidence="1" id="KW-0812">Transmembrane</keyword>
<feature type="transmembrane region" description="Helical" evidence="1">
    <location>
        <begin position="36"/>
        <end position="55"/>
    </location>
</feature>
<dbReference type="EMBL" id="FOLW01000013">
    <property type="protein sequence ID" value="SFD32287.1"/>
    <property type="molecule type" value="Genomic_DNA"/>
</dbReference>
<evidence type="ECO:0000256" key="1">
    <source>
        <dbReference type="SAM" id="Phobius"/>
    </source>
</evidence>
<proteinExistence type="predicted"/>
<evidence type="ECO:0000313" key="2">
    <source>
        <dbReference type="EMBL" id="SFD32287.1"/>
    </source>
</evidence>
<name>A0AAJ4WD52_9GAMM</name>
<keyword evidence="1" id="KW-0472">Membrane</keyword>
<sequence>MINRSGRPRFHLAFIIQGLTALAVIGYPFAVYFGLSYWGTSVLAPLLVVLFASRLVLARGKIKQLSWLMKAFALLGILLALASWLLKQNHWLLYYPVVVSLLLLGLFGQSLFRPPSIVERLARLTEPDLPPAGVRYTRRVTQVWCLFFIINGSIALFTCLYDDIKLWTLYNGAISYFLMGILMGTEWIIRKRLRHG</sequence>
<dbReference type="Proteomes" id="UP000226420">
    <property type="component" value="Unassembled WGS sequence"/>
</dbReference>
<feature type="transmembrane region" description="Helical" evidence="1">
    <location>
        <begin position="12"/>
        <end position="30"/>
    </location>
</feature>
<feature type="transmembrane region" description="Helical" evidence="1">
    <location>
        <begin position="92"/>
        <end position="112"/>
    </location>
</feature>
<comment type="caution">
    <text evidence="2">The sequence shown here is derived from an EMBL/GenBank/DDBJ whole genome shotgun (WGS) entry which is preliminary data.</text>
</comment>
<feature type="transmembrane region" description="Helical" evidence="1">
    <location>
        <begin position="67"/>
        <end position="86"/>
    </location>
</feature>
<evidence type="ECO:0000313" key="3">
    <source>
        <dbReference type="Proteomes" id="UP000226420"/>
    </source>
</evidence>
<keyword evidence="1" id="KW-1133">Transmembrane helix</keyword>
<accession>A0AAJ4WD52</accession>
<dbReference type="AlphaFoldDB" id="A0AAJ4WD52"/>
<feature type="transmembrane region" description="Helical" evidence="1">
    <location>
        <begin position="143"/>
        <end position="161"/>
    </location>
</feature>
<feature type="transmembrane region" description="Helical" evidence="1">
    <location>
        <begin position="167"/>
        <end position="189"/>
    </location>
</feature>
<organism evidence="2 3">
    <name type="scientific">Pragia fontium DSM 5563 = ATCC 49100</name>
    <dbReference type="NCBI Taxonomy" id="1122977"/>
    <lineage>
        <taxon>Bacteria</taxon>
        <taxon>Pseudomonadati</taxon>
        <taxon>Pseudomonadota</taxon>
        <taxon>Gammaproteobacteria</taxon>
        <taxon>Enterobacterales</taxon>
        <taxon>Budviciaceae</taxon>
        <taxon>Pragia</taxon>
    </lineage>
</organism>